<dbReference type="PANTHER" id="PTHR44154:SF1">
    <property type="entry name" value="QUINONE OXIDOREDUCTASE"/>
    <property type="match status" value="1"/>
</dbReference>
<evidence type="ECO:0000313" key="4">
    <source>
        <dbReference type="EMBL" id="AWB22004.1"/>
    </source>
</evidence>
<keyword evidence="2" id="KW-0862">Zinc</keyword>
<dbReference type="InterPro" id="IPR013154">
    <property type="entry name" value="ADH-like_N"/>
</dbReference>
<gene>
    <name evidence="4" type="ORF">DA075_14605</name>
</gene>
<dbReference type="PANTHER" id="PTHR44154">
    <property type="entry name" value="QUINONE OXIDOREDUCTASE"/>
    <property type="match status" value="1"/>
</dbReference>
<accession>A0A2R4WKC4</accession>
<dbReference type="CDD" id="cd08252">
    <property type="entry name" value="AL_MDR"/>
    <property type="match status" value="1"/>
</dbReference>
<keyword evidence="2" id="KW-0479">Metal-binding</keyword>
<dbReference type="NCBIfam" id="TIGR02817">
    <property type="entry name" value="adh_fam_1"/>
    <property type="match status" value="1"/>
</dbReference>
<dbReference type="RefSeq" id="WP_099953846.1">
    <property type="nucleotide sequence ID" value="NZ_CP028843.1"/>
</dbReference>
<evidence type="ECO:0000256" key="1">
    <source>
        <dbReference type="ARBA" id="ARBA00022857"/>
    </source>
</evidence>
<evidence type="ECO:0000256" key="2">
    <source>
        <dbReference type="RuleBase" id="RU364000"/>
    </source>
</evidence>
<dbReference type="InterPro" id="IPR051603">
    <property type="entry name" value="Zinc-ADH_QOR/CCCR"/>
</dbReference>
<dbReference type="InterPro" id="IPR036291">
    <property type="entry name" value="NAD(P)-bd_dom_sf"/>
</dbReference>
<reference evidence="4 5" key="1">
    <citation type="submission" date="2018-04" db="EMBL/GenBank/DDBJ databases">
        <title>Methylobacterium sp. PR1016A genome.</title>
        <authorList>
            <person name="Park W."/>
        </authorList>
    </citation>
    <scope>NUCLEOTIDE SEQUENCE [LARGE SCALE GENOMIC DNA]</scope>
    <source>
        <strain evidence="4 5">PR1016A</strain>
    </source>
</reference>
<keyword evidence="1" id="KW-0521">NADP</keyword>
<dbReference type="Gene3D" id="3.90.180.10">
    <property type="entry name" value="Medium-chain alcohol dehydrogenases, catalytic domain"/>
    <property type="match status" value="1"/>
</dbReference>
<dbReference type="EMBL" id="CP028843">
    <property type="protein sequence ID" value="AWB22004.1"/>
    <property type="molecule type" value="Genomic_DNA"/>
</dbReference>
<keyword evidence="2" id="KW-0560">Oxidoreductase</keyword>
<dbReference type="InterPro" id="IPR014182">
    <property type="entry name" value="ADH_Zn_typ-1"/>
</dbReference>
<comment type="similarity">
    <text evidence="2">Belongs to the zinc-containing alcohol dehydrogenase family. Quinone oxidoreductase subfamily.</text>
</comment>
<name>A0A2R4WKC4_9HYPH</name>
<dbReference type="GO" id="GO:0016491">
    <property type="term" value="F:oxidoreductase activity"/>
    <property type="evidence" value="ECO:0007669"/>
    <property type="project" value="UniProtKB-KW"/>
</dbReference>
<dbReference type="Pfam" id="PF13602">
    <property type="entry name" value="ADH_zinc_N_2"/>
    <property type="match status" value="1"/>
</dbReference>
<dbReference type="Proteomes" id="UP000244755">
    <property type="component" value="Chromosome 1"/>
</dbReference>
<organism evidence="4 5">
    <name type="scientific">Methylobacterium currus</name>
    <dbReference type="NCBI Taxonomy" id="2051553"/>
    <lineage>
        <taxon>Bacteria</taxon>
        <taxon>Pseudomonadati</taxon>
        <taxon>Pseudomonadota</taxon>
        <taxon>Alphaproteobacteria</taxon>
        <taxon>Hyphomicrobiales</taxon>
        <taxon>Methylobacteriaceae</taxon>
        <taxon>Methylobacterium</taxon>
    </lineage>
</organism>
<feature type="domain" description="Enoyl reductase (ER)" evidence="3">
    <location>
        <begin position="16"/>
        <end position="334"/>
    </location>
</feature>
<dbReference type="SUPFAM" id="SSF51735">
    <property type="entry name" value="NAD(P)-binding Rossmann-fold domains"/>
    <property type="match status" value="1"/>
</dbReference>
<dbReference type="GO" id="GO:0008270">
    <property type="term" value="F:zinc ion binding"/>
    <property type="evidence" value="ECO:0007669"/>
    <property type="project" value="InterPro"/>
</dbReference>
<dbReference type="OrthoDB" id="9785812at2"/>
<dbReference type="Pfam" id="PF08240">
    <property type="entry name" value="ADH_N"/>
    <property type="match status" value="1"/>
</dbReference>
<dbReference type="KEGG" id="mee:DA075_14605"/>
<proteinExistence type="inferred from homology"/>
<dbReference type="AlphaFoldDB" id="A0A2R4WKC4"/>
<dbReference type="SMART" id="SM00829">
    <property type="entry name" value="PKS_ER"/>
    <property type="match status" value="1"/>
</dbReference>
<sequence>MRAVGYQTSLPIEDEAALQDITLPRPEPTGRDLLVEVRAVSVNPVDTKVRRRAAPEAGGWKVLGWDAAGIVVAAGPEATRFRPGDAVFYAGALERPGTNAEFHLVDERIVGHKPASLSFAEAAALPLTAITAWETLFDRLDVRKAVPGAAKAVLIVGGAGGVGSIATQLARQLTDLTVITTASRPETQAWSRDLGAHHVVDHGASLAAQMADLGLGAPGLVFSTTHTDTHLPALVELMAPQGRLALIDDPATLDVSLLKRKSLSLHWEFMFTRPMFGTADIAAQGGLLDEVARLVEAGRLRTTLADHFGPITAANLRRAHALLESGRAKGKIVLEGFA</sequence>
<dbReference type="Gene3D" id="3.40.50.720">
    <property type="entry name" value="NAD(P)-binding Rossmann-like Domain"/>
    <property type="match status" value="1"/>
</dbReference>
<keyword evidence="5" id="KW-1185">Reference proteome</keyword>
<dbReference type="InterPro" id="IPR011032">
    <property type="entry name" value="GroES-like_sf"/>
</dbReference>
<dbReference type="InterPro" id="IPR020843">
    <property type="entry name" value="ER"/>
</dbReference>
<evidence type="ECO:0000259" key="3">
    <source>
        <dbReference type="SMART" id="SM00829"/>
    </source>
</evidence>
<dbReference type="SUPFAM" id="SSF50129">
    <property type="entry name" value="GroES-like"/>
    <property type="match status" value="1"/>
</dbReference>
<protein>
    <recommendedName>
        <fullName evidence="2">Zinc-type alcohol dehydrogenase-like protein</fullName>
    </recommendedName>
</protein>
<evidence type="ECO:0000313" key="5">
    <source>
        <dbReference type="Proteomes" id="UP000244755"/>
    </source>
</evidence>